<reference evidence="1 2" key="1">
    <citation type="submission" date="2019-04" db="EMBL/GenBank/DDBJ databases">
        <title>Cohnella sp. nov. isolated from preserved vegetables.</title>
        <authorList>
            <person name="Lin S.-Y."/>
            <person name="Hung M.-H."/>
            <person name="Young C.-C."/>
        </authorList>
    </citation>
    <scope>NUCLEOTIDE SEQUENCE [LARGE SCALE GENOMIC DNA]</scope>
    <source>
        <strain evidence="1 2">CC-MHH1044</strain>
    </source>
</reference>
<dbReference type="RefSeq" id="WP_136370122.1">
    <property type="nucleotide sequence ID" value="NZ_SSOB01000013.1"/>
</dbReference>
<dbReference type="AlphaFoldDB" id="A0A4S4BWN5"/>
<gene>
    <name evidence="1" type="ORF">E6C55_12500</name>
</gene>
<comment type="caution">
    <text evidence="1">The sequence shown here is derived from an EMBL/GenBank/DDBJ whole genome shotgun (WGS) entry which is preliminary data.</text>
</comment>
<keyword evidence="2" id="KW-1185">Reference proteome</keyword>
<dbReference type="OrthoDB" id="3395612at2"/>
<protein>
    <submittedName>
        <fullName evidence="1">Uncharacterized protein</fullName>
    </submittedName>
</protein>
<proteinExistence type="predicted"/>
<dbReference type="Proteomes" id="UP000310636">
    <property type="component" value="Unassembled WGS sequence"/>
</dbReference>
<organism evidence="1 2">
    <name type="scientific">Cohnella fermenti</name>
    <dbReference type="NCBI Taxonomy" id="2565925"/>
    <lineage>
        <taxon>Bacteria</taxon>
        <taxon>Bacillati</taxon>
        <taxon>Bacillota</taxon>
        <taxon>Bacilli</taxon>
        <taxon>Bacillales</taxon>
        <taxon>Paenibacillaceae</taxon>
        <taxon>Cohnella</taxon>
    </lineage>
</organism>
<sequence length="92" mass="11116">MIEFKFKTSSKVREYCEAIIQEMMSQFNITFEEGVDRINQKWGHFKVKTDEDDMIFHMLPVEWAKIIYYGADARWWDKNEKLTPAPYTPSRE</sequence>
<accession>A0A4S4BWN5</accession>
<evidence type="ECO:0000313" key="1">
    <source>
        <dbReference type="EMBL" id="THF79586.1"/>
    </source>
</evidence>
<dbReference type="EMBL" id="SSOB01000013">
    <property type="protein sequence ID" value="THF79586.1"/>
    <property type="molecule type" value="Genomic_DNA"/>
</dbReference>
<name>A0A4S4BWN5_9BACL</name>
<evidence type="ECO:0000313" key="2">
    <source>
        <dbReference type="Proteomes" id="UP000310636"/>
    </source>
</evidence>